<evidence type="ECO:0000313" key="4">
    <source>
        <dbReference type="Proteomes" id="UP000236161"/>
    </source>
</evidence>
<evidence type="ECO:0000256" key="1">
    <source>
        <dbReference type="ARBA" id="ARBA00005350"/>
    </source>
</evidence>
<dbReference type="PANTHER" id="PTHR23248">
    <property type="entry name" value="PHOSPHOLIPID SCRAMBLASE-RELATED"/>
    <property type="match status" value="1"/>
</dbReference>
<gene>
    <name evidence="3" type="ORF">AXF42_Ash005151</name>
</gene>
<organism evidence="3 4">
    <name type="scientific">Apostasia shenzhenica</name>
    <dbReference type="NCBI Taxonomy" id="1088818"/>
    <lineage>
        <taxon>Eukaryota</taxon>
        <taxon>Viridiplantae</taxon>
        <taxon>Streptophyta</taxon>
        <taxon>Embryophyta</taxon>
        <taxon>Tracheophyta</taxon>
        <taxon>Spermatophyta</taxon>
        <taxon>Magnoliopsida</taxon>
        <taxon>Liliopsida</taxon>
        <taxon>Asparagales</taxon>
        <taxon>Orchidaceae</taxon>
        <taxon>Apostasioideae</taxon>
        <taxon>Apostasia</taxon>
    </lineage>
</organism>
<accession>A0A2I0B8N9</accession>
<dbReference type="InterPro" id="IPR005552">
    <property type="entry name" value="Scramblase"/>
</dbReference>
<dbReference type="OrthoDB" id="191150at2759"/>
<reference evidence="3 4" key="1">
    <citation type="journal article" date="2017" name="Nature">
        <title>The Apostasia genome and the evolution of orchids.</title>
        <authorList>
            <person name="Zhang G.Q."/>
            <person name="Liu K.W."/>
            <person name="Li Z."/>
            <person name="Lohaus R."/>
            <person name="Hsiao Y.Y."/>
            <person name="Niu S.C."/>
            <person name="Wang J.Y."/>
            <person name="Lin Y.C."/>
            <person name="Xu Q."/>
            <person name="Chen L.J."/>
            <person name="Yoshida K."/>
            <person name="Fujiwara S."/>
            <person name="Wang Z.W."/>
            <person name="Zhang Y.Q."/>
            <person name="Mitsuda N."/>
            <person name="Wang M."/>
            <person name="Liu G.H."/>
            <person name="Pecoraro L."/>
            <person name="Huang H.X."/>
            <person name="Xiao X.J."/>
            <person name="Lin M."/>
            <person name="Wu X.Y."/>
            <person name="Wu W.L."/>
            <person name="Chen Y.Y."/>
            <person name="Chang S.B."/>
            <person name="Sakamoto S."/>
            <person name="Ohme-Takagi M."/>
            <person name="Yagi M."/>
            <person name="Zeng S.J."/>
            <person name="Shen C.Y."/>
            <person name="Yeh C.M."/>
            <person name="Luo Y.B."/>
            <person name="Tsai W.C."/>
            <person name="Van de Peer Y."/>
            <person name="Liu Z.J."/>
        </authorList>
    </citation>
    <scope>NUCLEOTIDE SEQUENCE [LARGE SCALE GENOMIC DNA]</scope>
    <source>
        <strain evidence="4">cv. Shenzhen</strain>
        <tissue evidence="3">Stem</tissue>
    </source>
</reference>
<dbReference type="AlphaFoldDB" id="A0A2I0B8N9"/>
<dbReference type="GO" id="GO:0017128">
    <property type="term" value="F:phospholipid scramblase activity"/>
    <property type="evidence" value="ECO:0007669"/>
    <property type="project" value="InterPro"/>
</dbReference>
<proteinExistence type="inferred from homology"/>
<protein>
    <recommendedName>
        <fullName evidence="2">Phospholipid scramblase</fullName>
    </recommendedName>
</protein>
<dbReference type="EMBL" id="KZ451906">
    <property type="protein sequence ID" value="PKA64139.1"/>
    <property type="molecule type" value="Genomic_DNA"/>
</dbReference>
<sequence>MHARFANMDFRIFGLSSFCSRGVYGSLTSAFWVQKTVHTACYHETNNYGRHYSAFLGQACSRNANMSFHDHAMPIDRILKPRHNCFHANILQGLSALNLKFLYTIRREVSTSSDWLAKSWLAEKRKKDMLRKRRRRHLQRAETKVSVFDSSFIFPSVKSFFARSIPAEQEWKANEAMMQTPIRQYDGRFHRQTPEEVKLAPLLMRNNLLITRDVEWANIMFAFEQENRYAVMDPCYPQSPVGFIREQSNVIVRQLLRTRRPFIAYISDAMGNELFRVRRPFWWITSTIYAEVNGKEVGVVRRRWHLWRRIYDLYMGNKQFAVVENPGFWNWTFTLKDEDDNVLAQIDRDWRGFGFELFTDAGQYVIRFGNAFSNPQISLASVVEELEVVRPLTMLERAVTVALAISLDNDFFSRTVGGWGLPIIAAGE</sequence>
<dbReference type="GO" id="GO:0005886">
    <property type="term" value="C:plasma membrane"/>
    <property type="evidence" value="ECO:0007669"/>
    <property type="project" value="TreeGrafter"/>
</dbReference>
<evidence type="ECO:0000313" key="3">
    <source>
        <dbReference type="EMBL" id="PKA64139.1"/>
    </source>
</evidence>
<dbReference type="STRING" id="1088818.A0A2I0B8N9"/>
<dbReference type="Proteomes" id="UP000236161">
    <property type="component" value="Unassembled WGS sequence"/>
</dbReference>
<dbReference type="SUPFAM" id="SSF54518">
    <property type="entry name" value="Tubby C-terminal domain-like"/>
    <property type="match status" value="1"/>
</dbReference>
<evidence type="ECO:0000256" key="2">
    <source>
        <dbReference type="RuleBase" id="RU363116"/>
    </source>
</evidence>
<name>A0A2I0B8N9_9ASPA</name>
<keyword evidence="4" id="KW-1185">Reference proteome</keyword>
<dbReference type="InterPro" id="IPR025659">
    <property type="entry name" value="Tubby-like_C"/>
</dbReference>
<dbReference type="PANTHER" id="PTHR23248:SF9">
    <property type="entry name" value="PHOSPHOLIPID SCRAMBLASE"/>
    <property type="match status" value="1"/>
</dbReference>
<dbReference type="Pfam" id="PF03803">
    <property type="entry name" value="Scramblase"/>
    <property type="match status" value="1"/>
</dbReference>
<comment type="similarity">
    <text evidence="1 2">Belongs to the phospholipid scramblase family.</text>
</comment>